<feature type="transmembrane region" description="Helical" evidence="7">
    <location>
        <begin position="150"/>
        <end position="169"/>
    </location>
</feature>
<feature type="domain" description="Rhodopsin" evidence="8">
    <location>
        <begin position="8"/>
        <end position="214"/>
    </location>
</feature>
<evidence type="ECO:0000256" key="2">
    <source>
        <dbReference type="ARBA" id="ARBA00022692"/>
    </source>
</evidence>
<dbReference type="EMBL" id="ML994616">
    <property type="protein sequence ID" value="KAF2191841.1"/>
    <property type="molecule type" value="Genomic_DNA"/>
</dbReference>
<comment type="subcellular location">
    <subcellularLocation>
        <location evidence="1">Membrane</location>
        <topology evidence="1">Multi-pass membrane protein</topology>
    </subcellularLocation>
</comment>
<evidence type="ECO:0000256" key="6">
    <source>
        <dbReference type="SAM" id="MobiDB-lite"/>
    </source>
</evidence>
<dbReference type="Pfam" id="PF20684">
    <property type="entry name" value="Fung_rhodopsin"/>
    <property type="match status" value="1"/>
</dbReference>
<evidence type="ECO:0000256" key="3">
    <source>
        <dbReference type="ARBA" id="ARBA00022989"/>
    </source>
</evidence>
<feature type="transmembrane region" description="Helical" evidence="7">
    <location>
        <begin position="118"/>
        <end position="138"/>
    </location>
</feature>
<name>A0A6A6EKK3_9PEZI</name>
<feature type="region of interest" description="Disordered" evidence="6">
    <location>
        <begin position="305"/>
        <end position="324"/>
    </location>
</feature>
<evidence type="ECO:0000256" key="4">
    <source>
        <dbReference type="ARBA" id="ARBA00023136"/>
    </source>
</evidence>
<dbReference type="PANTHER" id="PTHR33048">
    <property type="entry name" value="PTH11-LIKE INTEGRAL MEMBRANE PROTEIN (AFU_ORTHOLOGUE AFUA_5G11245)"/>
    <property type="match status" value="1"/>
</dbReference>
<dbReference type="PANTHER" id="PTHR33048:SF42">
    <property type="entry name" value="INTEGRAL MEMBRANE PROTEIN"/>
    <property type="match status" value="1"/>
</dbReference>
<sequence length="324" mass="36134">LLIYAALTTYGTRIGIGKHITDIDVQDLTPALKYLYLGEFFAIIAVPTSKTSFSITLLRLSVVRWHRWFIWFIMVSMNLVMWICALLLFVQCSPVEKNWNRKLRGQCWSPRIQINFSIFAGSYSVLMDFMLATCPWLIIRHLQMNTKEKLGVIVAMSLGFLAGVTAAIKTSFLPSTQEWTDSTYALADLLIWALAESAVTIIAASIPFLRVLIKNTSAYQNTNPYSVSFRLESTKLDSTNKNISSQSRKPGLRQSITGWAGTGRPDDLSDKSILGEERNVGMGPGREAKGRLGGIMRSDEVRIEYTEGETESQAGRIESGKGQA</sequence>
<dbReference type="AlphaFoldDB" id="A0A6A6EKK3"/>
<evidence type="ECO:0000256" key="5">
    <source>
        <dbReference type="ARBA" id="ARBA00038359"/>
    </source>
</evidence>
<comment type="similarity">
    <text evidence="5">Belongs to the SAT4 family.</text>
</comment>
<dbReference type="Proteomes" id="UP000800200">
    <property type="component" value="Unassembled WGS sequence"/>
</dbReference>
<keyword evidence="10" id="KW-1185">Reference proteome</keyword>
<feature type="transmembrane region" description="Helical" evidence="7">
    <location>
        <begin position="34"/>
        <end position="57"/>
    </location>
</feature>
<proteinExistence type="inferred from homology"/>
<feature type="transmembrane region" description="Helical" evidence="7">
    <location>
        <begin position="189"/>
        <end position="213"/>
    </location>
</feature>
<dbReference type="OrthoDB" id="3934549at2759"/>
<feature type="non-terminal residue" evidence="9">
    <location>
        <position position="1"/>
    </location>
</feature>
<accession>A0A6A6EKK3</accession>
<feature type="region of interest" description="Disordered" evidence="6">
    <location>
        <begin position="240"/>
        <end position="271"/>
    </location>
</feature>
<keyword evidence="3 7" id="KW-1133">Transmembrane helix</keyword>
<evidence type="ECO:0000313" key="9">
    <source>
        <dbReference type="EMBL" id="KAF2191841.1"/>
    </source>
</evidence>
<dbReference type="GO" id="GO:0016020">
    <property type="term" value="C:membrane"/>
    <property type="evidence" value="ECO:0007669"/>
    <property type="project" value="UniProtKB-SubCell"/>
</dbReference>
<evidence type="ECO:0000259" key="8">
    <source>
        <dbReference type="Pfam" id="PF20684"/>
    </source>
</evidence>
<evidence type="ECO:0000313" key="10">
    <source>
        <dbReference type="Proteomes" id="UP000800200"/>
    </source>
</evidence>
<gene>
    <name evidence="9" type="ORF">K469DRAFT_804852</name>
</gene>
<protein>
    <recommendedName>
        <fullName evidence="8">Rhodopsin domain-containing protein</fullName>
    </recommendedName>
</protein>
<dbReference type="InterPro" id="IPR052337">
    <property type="entry name" value="SAT4-like"/>
</dbReference>
<feature type="region of interest" description="Disordered" evidence="6">
    <location>
        <begin position="276"/>
        <end position="295"/>
    </location>
</feature>
<feature type="transmembrane region" description="Helical" evidence="7">
    <location>
        <begin position="69"/>
        <end position="90"/>
    </location>
</feature>
<keyword evidence="4 7" id="KW-0472">Membrane</keyword>
<evidence type="ECO:0000256" key="1">
    <source>
        <dbReference type="ARBA" id="ARBA00004141"/>
    </source>
</evidence>
<dbReference type="InterPro" id="IPR049326">
    <property type="entry name" value="Rhodopsin_dom_fungi"/>
</dbReference>
<keyword evidence="2 7" id="KW-0812">Transmembrane</keyword>
<organism evidence="9 10">
    <name type="scientific">Zopfia rhizophila CBS 207.26</name>
    <dbReference type="NCBI Taxonomy" id="1314779"/>
    <lineage>
        <taxon>Eukaryota</taxon>
        <taxon>Fungi</taxon>
        <taxon>Dikarya</taxon>
        <taxon>Ascomycota</taxon>
        <taxon>Pezizomycotina</taxon>
        <taxon>Dothideomycetes</taxon>
        <taxon>Dothideomycetes incertae sedis</taxon>
        <taxon>Zopfiaceae</taxon>
        <taxon>Zopfia</taxon>
    </lineage>
</organism>
<evidence type="ECO:0000256" key="7">
    <source>
        <dbReference type="SAM" id="Phobius"/>
    </source>
</evidence>
<reference evidence="9" key="1">
    <citation type="journal article" date="2020" name="Stud. Mycol.">
        <title>101 Dothideomycetes genomes: a test case for predicting lifestyles and emergence of pathogens.</title>
        <authorList>
            <person name="Haridas S."/>
            <person name="Albert R."/>
            <person name="Binder M."/>
            <person name="Bloem J."/>
            <person name="Labutti K."/>
            <person name="Salamov A."/>
            <person name="Andreopoulos B."/>
            <person name="Baker S."/>
            <person name="Barry K."/>
            <person name="Bills G."/>
            <person name="Bluhm B."/>
            <person name="Cannon C."/>
            <person name="Castanera R."/>
            <person name="Culley D."/>
            <person name="Daum C."/>
            <person name="Ezra D."/>
            <person name="Gonzalez J."/>
            <person name="Henrissat B."/>
            <person name="Kuo A."/>
            <person name="Liang C."/>
            <person name="Lipzen A."/>
            <person name="Lutzoni F."/>
            <person name="Magnuson J."/>
            <person name="Mondo S."/>
            <person name="Nolan M."/>
            <person name="Ohm R."/>
            <person name="Pangilinan J."/>
            <person name="Park H.-J."/>
            <person name="Ramirez L."/>
            <person name="Alfaro M."/>
            <person name="Sun H."/>
            <person name="Tritt A."/>
            <person name="Yoshinaga Y."/>
            <person name="Zwiers L.-H."/>
            <person name="Turgeon B."/>
            <person name="Goodwin S."/>
            <person name="Spatafora J."/>
            <person name="Crous P."/>
            <person name="Grigoriev I."/>
        </authorList>
    </citation>
    <scope>NUCLEOTIDE SEQUENCE</scope>
    <source>
        <strain evidence="9">CBS 207.26</strain>
    </source>
</reference>